<name>A0A2G9C4V9_9BURK</name>
<accession>A0A2G9C4V9</accession>
<sequence>MKVCSHRGLTMVVYTRDEHCPPHVHVGEADWDARFRFSFWHNGVALWDVAPSLRAPKATLLEELRRRLKSPETLRRARRLWWQSRSTTCLDNQRWDVDEHCVRVAKASRGRDARVVASIYDPEKDITVLQLERHGRVEIEL</sequence>
<dbReference type="AlphaFoldDB" id="A0A2G9C4V9"/>
<keyword evidence="2" id="KW-1185">Reference proteome</keyword>
<dbReference type="RefSeq" id="WP_099863305.1">
    <property type="nucleotide sequence ID" value="NZ_PEOG01000065.1"/>
</dbReference>
<dbReference type="EMBL" id="PEOG01000065">
    <property type="protein sequence ID" value="PIM51417.1"/>
    <property type="molecule type" value="Genomic_DNA"/>
</dbReference>
<dbReference type="OrthoDB" id="6936714at2"/>
<evidence type="ECO:0000313" key="2">
    <source>
        <dbReference type="Proteomes" id="UP000231501"/>
    </source>
</evidence>
<reference evidence="1 2" key="1">
    <citation type="submission" date="2017-11" db="EMBL/GenBank/DDBJ databases">
        <title>Draft genome sequence of Mitsuaria sp. HWN-4.</title>
        <authorList>
            <person name="Gundlapally S.R."/>
        </authorList>
    </citation>
    <scope>NUCLEOTIDE SEQUENCE [LARGE SCALE GENOMIC DNA]</scope>
    <source>
        <strain evidence="1 2">HWN-4</strain>
    </source>
</reference>
<comment type="caution">
    <text evidence="1">The sequence shown here is derived from an EMBL/GenBank/DDBJ whole genome shotgun (WGS) entry which is preliminary data.</text>
</comment>
<gene>
    <name evidence="1" type="ORF">CS062_19820</name>
</gene>
<dbReference type="Proteomes" id="UP000231501">
    <property type="component" value="Unassembled WGS sequence"/>
</dbReference>
<proteinExistence type="predicted"/>
<organism evidence="1 2">
    <name type="scientific">Roseateles chitinivorans</name>
    <dbReference type="NCBI Taxonomy" id="2917965"/>
    <lineage>
        <taxon>Bacteria</taxon>
        <taxon>Pseudomonadati</taxon>
        <taxon>Pseudomonadota</taxon>
        <taxon>Betaproteobacteria</taxon>
        <taxon>Burkholderiales</taxon>
        <taxon>Sphaerotilaceae</taxon>
        <taxon>Roseateles</taxon>
    </lineage>
</organism>
<evidence type="ECO:0000313" key="1">
    <source>
        <dbReference type="EMBL" id="PIM51417.1"/>
    </source>
</evidence>
<protein>
    <submittedName>
        <fullName evidence="1">DUF4160 domain-containing protein</fullName>
    </submittedName>
</protein>